<sequence>MEENTIAQPSNTDTANFDSVMESINAAMQKNKLLAQAQKEIKSYRALQVKLHQKMQKIKALEEKIQSLR</sequence>
<dbReference type="PATRIC" id="fig|1357399.3.peg.1506"/>
<protein>
    <submittedName>
        <fullName evidence="2">Uncharacterized protein</fullName>
    </submittedName>
</protein>
<keyword evidence="1" id="KW-0175">Coiled coil</keyword>
<evidence type="ECO:0000313" key="2">
    <source>
        <dbReference type="EMBL" id="ETD25613.1"/>
    </source>
</evidence>
<feature type="coiled-coil region" evidence="1">
    <location>
        <begin position="27"/>
        <end position="64"/>
    </location>
</feature>
<proteinExistence type="predicted"/>
<organism evidence="2 3">
    <name type="scientific">Helicobacter canis NCTC 12740</name>
    <dbReference type="NCBI Taxonomy" id="1357399"/>
    <lineage>
        <taxon>Bacteria</taxon>
        <taxon>Pseudomonadati</taxon>
        <taxon>Campylobacterota</taxon>
        <taxon>Epsilonproteobacteria</taxon>
        <taxon>Campylobacterales</taxon>
        <taxon>Helicobacteraceae</taxon>
        <taxon>Helicobacter</taxon>
    </lineage>
</organism>
<dbReference type="HOGENOM" id="CLU_2770199_0_0_7"/>
<dbReference type="AlphaFoldDB" id="V8CDX3"/>
<dbReference type="Proteomes" id="UP000018688">
    <property type="component" value="Unassembled WGS sequence"/>
</dbReference>
<accession>V8CDX3</accession>
<dbReference type="STRING" id="1357399.HMPREF2087_01441"/>
<gene>
    <name evidence="2" type="ORF">HMPREF2087_01441</name>
</gene>
<name>V8CDX3_9HELI</name>
<evidence type="ECO:0000313" key="3">
    <source>
        <dbReference type="Proteomes" id="UP000018688"/>
    </source>
</evidence>
<comment type="caution">
    <text evidence="2">The sequence shown here is derived from an EMBL/GenBank/DDBJ whole genome shotgun (WGS) entry which is preliminary data.</text>
</comment>
<keyword evidence="3" id="KW-1185">Reference proteome</keyword>
<reference evidence="2 3" key="1">
    <citation type="submission" date="2013-10" db="EMBL/GenBank/DDBJ databases">
        <title>The Genome Sequence of Helicobacter canis NCTC 12740.</title>
        <authorList>
            <consortium name="The Broad Institute Genomics Platform"/>
            <person name="Earl A."/>
            <person name="Fox J.G."/>
            <person name="Shen Z."/>
            <person name="Young S.K."/>
            <person name="Zeng Q."/>
            <person name="Gargeya S."/>
            <person name="Fitzgerald M."/>
            <person name="Abouelleil A."/>
            <person name="Alvarado L."/>
            <person name="Chapman S.B."/>
            <person name="Gainer-Dewar J."/>
            <person name="Goldberg J."/>
            <person name="Griggs A."/>
            <person name="Gujja S."/>
            <person name="Hansen M."/>
            <person name="Howarth C."/>
            <person name="Imamovic A."/>
            <person name="Ireland A."/>
            <person name="Larimer J."/>
            <person name="McCowan C."/>
            <person name="Murphy C."/>
            <person name="Pearson M."/>
            <person name="Poon T.W."/>
            <person name="Priest M."/>
            <person name="Roberts A."/>
            <person name="Saif S."/>
            <person name="Shea T."/>
            <person name="Sykes S."/>
            <person name="Wortman J."/>
            <person name="Nusbaum C."/>
            <person name="Birren B."/>
        </authorList>
    </citation>
    <scope>NUCLEOTIDE SEQUENCE [LARGE SCALE GENOMIC DNA]</scope>
    <source>
        <strain evidence="2 3">NCTC 12740</strain>
    </source>
</reference>
<dbReference type="EMBL" id="AZJJ01000007">
    <property type="protein sequence ID" value="ETD25613.1"/>
    <property type="molecule type" value="Genomic_DNA"/>
</dbReference>
<evidence type="ECO:0000256" key="1">
    <source>
        <dbReference type="SAM" id="Coils"/>
    </source>
</evidence>
<dbReference type="RefSeq" id="WP_023930452.1">
    <property type="nucleotide sequence ID" value="NZ_KI669458.1"/>
</dbReference>